<evidence type="ECO:0000313" key="2">
    <source>
        <dbReference type="EMBL" id="BBD96952.1"/>
    </source>
</evidence>
<gene>
    <name evidence="2" type="ORF">SAMIE_1004530</name>
</gene>
<sequence>MFQGDSEAIARTAGRLQGLLVLILIGTVAIEGWALWTELLAIPRLPTQLPAGAPTSNWSGWWCDLLSGVAVILGLLCLVRMAGALAQTGRMVPRATSSLRSFAYCILAAAASTSILPVAVLFAARALHLSDGSGAAVVGSDFLLLLIAGVLVPITHLLASANLAREELDRIV</sequence>
<keyword evidence="3" id="KW-1185">Reference proteome</keyword>
<protein>
    <recommendedName>
        <fullName evidence="4">DUF2975 domain-containing protein</fullName>
    </recommendedName>
</protein>
<keyword evidence="1" id="KW-1133">Transmembrane helix</keyword>
<dbReference type="KEGG" id="sami:SAMIE_1004530"/>
<keyword evidence="1" id="KW-0812">Transmembrane</keyword>
<feature type="transmembrane region" description="Helical" evidence="1">
    <location>
        <begin position="142"/>
        <end position="164"/>
    </location>
</feature>
<feature type="transmembrane region" description="Helical" evidence="1">
    <location>
        <begin position="19"/>
        <end position="39"/>
    </location>
</feature>
<feature type="transmembrane region" description="Helical" evidence="1">
    <location>
        <begin position="59"/>
        <end position="81"/>
    </location>
</feature>
<accession>A0A494W984</accession>
<dbReference type="AlphaFoldDB" id="A0A494W984"/>
<feature type="transmembrane region" description="Helical" evidence="1">
    <location>
        <begin position="102"/>
        <end position="122"/>
    </location>
</feature>
<dbReference type="Proteomes" id="UP000279959">
    <property type="component" value="Chromosome"/>
</dbReference>
<dbReference type="RefSeq" id="WP_066697943.1">
    <property type="nucleotide sequence ID" value="NZ_AP018664.1"/>
</dbReference>
<evidence type="ECO:0000256" key="1">
    <source>
        <dbReference type="SAM" id="Phobius"/>
    </source>
</evidence>
<dbReference type="EMBL" id="AP018664">
    <property type="protein sequence ID" value="BBD96952.1"/>
    <property type="molecule type" value="Genomic_DNA"/>
</dbReference>
<reference evidence="2 3" key="1">
    <citation type="submission" date="2018-05" db="EMBL/GenBank/DDBJ databases">
        <title>Complete Genome Sequence of the Nonylphenol-Degrading Bacterium Sphingobium amiense DSM 16289T.</title>
        <authorList>
            <person name="Ootsuka M."/>
            <person name="Nishizawa T."/>
            <person name="Ohta H."/>
        </authorList>
    </citation>
    <scope>NUCLEOTIDE SEQUENCE [LARGE SCALE GENOMIC DNA]</scope>
    <source>
        <strain evidence="2 3">DSM 16289</strain>
    </source>
</reference>
<evidence type="ECO:0000313" key="3">
    <source>
        <dbReference type="Proteomes" id="UP000279959"/>
    </source>
</evidence>
<evidence type="ECO:0008006" key="4">
    <source>
        <dbReference type="Google" id="ProtNLM"/>
    </source>
</evidence>
<organism evidence="2 3">
    <name type="scientific">Sphingobium amiense</name>
    <dbReference type="NCBI Taxonomy" id="135719"/>
    <lineage>
        <taxon>Bacteria</taxon>
        <taxon>Pseudomonadati</taxon>
        <taxon>Pseudomonadota</taxon>
        <taxon>Alphaproteobacteria</taxon>
        <taxon>Sphingomonadales</taxon>
        <taxon>Sphingomonadaceae</taxon>
        <taxon>Sphingobium</taxon>
    </lineage>
</organism>
<proteinExistence type="predicted"/>
<keyword evidence="1" id="KW-0472">Membrane</keyword>
<name>A0A494W984_9SPHN</name>